<reference evidence="2" key="1">
    <citation type="journal article" date="2017" name="Nature">
        <title>The sunflower genome provides insights into oil metabolism, flowering and Asterid evolution.</title>
        <authorList>
            <person name="Badouin H."/>
            <person name="Gouzy J."/>
            <person name="Grassa C.J."/>
            <person name="Murat F."/>
            <person name="Staton S.E."/>
            <person name="Cottret L."/>
            <person name="Lelandais-Briere C."/>
            <person name="Owens G.L."/>
            <person name="Carrere S."/>
            <person name="Mayjonade B."/>
            <person name="Legrand L."/>
            <person name="Gill N."/>
            <person name="Kane N.C."/>
            <person name="Bowers J.E."/>
            <person name="Hubner S."/>
            <person name="Bellec A."/>
            <person name="Berard A."/>
            <person name="Berges H."/>
            <person name="Blanchet N."/>
            <person name="Boniface M.C."/>
            <person name="Brunel D."/>
            <person name="Catrice O."/>
            <person name="Chaidir N."/>
            <person name="Claudel C."/>
            <person name="Donnadieu C."/>
            <person name="Faraut T."/>
            <person name="Fievet G."/>
            <person name="Helmstetter N."/>
            <person name="King M."/>
            <person name="Knapp S.J."/>
            <person name="Lai Z."/>
            <person name="Le Paslier M.C."/>
            <person name="Lippi Y."/>
            <person name="Lorenzon L."/>
            <person name="Mandel J.R."/>
            <person name="Marage G."/>
            <person name="Marchand G."/>
            <person name="Marquand E."/>
            <person name="Bret-Mestries E."/>
            <person name="Morien E."/>
            <person name="Nambeesan S."/>
            <person name="Nguyen T."/>
            <person name="Pegot-Espagnet P."/>
            <person name="Pouilly N."/>
            <person name="Raftis F."/>
            <person name="Sallet E."/>
            <person name="Schiex T."/>
            <person name="Thomas J."/>
            <person name="Vandecasteele C."/>
            <person name="Vares D."/>
            <person name="Vear F."/>
            <person name="Vautrin S."/>
            <person name="Crespi M."/>
            <person name="Mangin B."/>
            <person name="Burke J.M."/>
            <person name="Salse J."/>
            <person name="Munos S."/>
            <person name="Vincourt P."/>
            <person name="Rieseberg L.H."/>
            <person name="Langlade N.B."/>
        </authorList>
    </citation>
    <scope>NUCLEOTIDE SEQUENCE [LARGE SCALE GENOMIC DNA]</scope>
    <source>
        <strain evidence="2">cv. SF193</strain>
    </source>
</reference>
<accession>A0A251UP86</accession>
<evidence type="ECO:0000313" key="1">
    <source>
        <dbReference type="EMBL" id="OTG24924.1"/>
    </source>
</evidence>
<protein>
    <submittedName>
        <fullName evidence="1">Uncharacterized protein</fullName>
    </submittedName>
</protein>
<gene>
    <name evidence="1" type="ORF">HannXRQ_Chr05g0142031</name>
</gene>
<dbReference type="Proteomes" id="UP000215914">
    <property type="component" value="Chromosome 5"/>
</dbReference>
<dbReference type="AlphaFoldDB" id="A0A251UP86"/>
<dbReference type="InParanoid" id="A0A251UP86"/>
<proteinExistence type="predicted"/>
<evidence type="ECO:0000313" key="2">
    <source>
        <dbReference type="Proteomes" id="UP000215914"/>
    </source>
</evidence>
<organism evidence="1 2">
    <name type="scientific">Helianthus annuus</name>
    <name type="common">Common sunflower</name>
    <dbReference type="NCBI Taxonomy" id="4232"/>
    <lineage>
        <taxon>Eukaryota</taxon>
        <taxon>Viridiplantae</taxon>
        <taxon>Streptophyta</taxon>
        <taxon>Embryophyta</taxon>
        <taxon>Tracheophyta</taxon>
        <taxon>Spermatophyta</taxon>
        <taxon>Magnoliopsida</taxon>
        <taxon>eudicotyledons</taxon>
        <taxon>Gunneridae</taxon>
        <taxon>Pentapetalae</taxon>
        <taxon>asterids</taxon>
        <taxon>campanulids</taxon>
        <taxon>Asterales</taxon>
        <taxon>Asteraceae</taxon>
        <taxon>Asteroideae</taxon>
        <taxon>Heliantheae alliance</taxon>
        <taxon>Heliantheae</taxon>
        <taxon>Helianthus</taxon>
    </lineage>
</organism>
<dbReference type="EMBL" id="CM007894">
    <property type="protein sequence ID" value="OTG24924.1"/>
    <property type="molecule type" value="Genomic_DNA"/>
</dbReference>
<name>A0A251UP86_HELAN</name>
<keyword evidence="2" id="KW-1185">Reference proteome</keyword>
<sequence>MNVCWLEFMLKLVMVEDDYVNWLNSCIKSLYNVFIMMYAHQAFDEMLESLANAHIHSRMCSFNVVHVLCKNL</sequence>